<comment type="caution">
    <text evidence="1">The sequence shown here is derived from an EMBL/GenBank/DDBJ whole genome shotgun (WGS) entry which is preliminary data.</text>
</comment>
<dbReference type="InterPro" id="IPR047766">
    <property type="entry name" value="PxxKW_fam"/>
</dbReference>
<reference evidence="1" key="1">
    <citation type="journal article" date="2015" name="Proc. Natl. Acad. Sci. U.S.A.">
        <title>Networks of energetic and metabolic interactions define dynamics in microbial communities.</title>
        <authorList>
            <person name="Embree M."/>
            <person name="Liu J.K."/>
            <person name="Al-Bassam M.M."/>
            <person name="Zengler K."/>
        </authorList>
    </citation>
    <scope>NUCLEOTIDE SEQUENCE</scope>
</reference>
<dbReference type="Pfam" id="PF20657">
    <property type="entry name" value="DUF6811"/>
    <property type="match status" value="1"/>
</dbReference>
<organism evidence="1">
    <name type="scientific">hydrocarbon metagenome</name>
    <dbReference type="NCBI Taxonomy" id="938273"/>
    <lineage>
        <taxon>unclassified sequences</taxon>
        <taxon>metagenomes</taxon>
        <taxon>ecological metagenomes</taxon>
    </lineage>
</organism>
<sequence>MLCQTVKAGFECAFMSKKGCGFFNGSCQKIIDKCEGCGKIMEYESGKYCKVYPDPTSKWQNGRCPTATHVKLEIQETTQKINPLKASKRASKKA</sequence>
<accession>A0A0W8FTE2</accession>
<proteinExistence type="predicted"/>
<dbReference type="NCBIfam" id="NF038144">
    <property type="entry name" value="PxxKW"/>
    <property type="match status" value="1"/>
</dbReference>
<gene>
    <name evidence="1" type="ORF">ASZ90_006619</name>
</gene>
<protein>
    <submittedName>
        <fullName evidence="1">Uncharacterized protein</fullName>
    </submittedName>
</protein>
<name>A0A0W8FTE2_9ZZZZ</name>
<dbReference type="AlphaFoldDB" id="A0A0W8FTE2"/>
<evidence type="ECO:0000313" key="1">
    <source>
        <dbReference type="EMBL" id="KUG23571.1"/>
    </source>
</evidence>
<dbReference type="EMBL" id="LNQE01000898">
    <property type="protein sequence ID" value="KUG23571.1"/>
    <property type="molecule type" value="Genomic_DNA"/>
</dbReference>